<proteinExistence type="predicted"/>
<keyword evidence="2" id="KW-0808">Transferase</keyword>
<organism evidence="2 3">
    <name type="scientific">Orenia marismortui</name>
    <dbReference type="NCBI Taxonomy" id="46469"/>
    <lineage>
        <taxon>Bacteria</taxon>
        <taxon>Bacillati</taxon>
        <taxon>Bacillota</taxon>
        <taxon>Clostridia</taxon>
        <taxon>Halanaerobiales</taxon>
        <taxon>Halobacteroidaceae</taxon>
        <taxon>Orenia</taxon>
    </lineage>
</organism>
<dbReference type="Pfam" id="PF00551">
    <property type="entry name" value="Formyl_trans_N"/>
    <property type="match status" value="1"/>
</dbReference>
<evidence type="ECO:0000313" key="3">
    <source>
        <dbReference type="Proteomes" id="UP000295832"/>
    </source>
</evidence>
<keyword evidence="3" id="KW-1185">Reference proteome</keyword>
<dbReference type="SUPFAM" id="SSF53328">
    <property type="entry name" value="Formyltransferase"/>
    <property type="match status" value="1"/>
</dbReference>
<comment type="caution">
    <text evidence="2">The sequence shown here is derived from an EMBL/GenBank/DDBJ whole genome shotgun (WGS) entry which is preliminary data.</text>
</comment>
<evidence type="ECO:0000313" key="2">
    <source>
        <dbReference type="EMBL" id="TDX58937.1"/>
    </source>
</evidence>
<protein>
    <submittedName>
        <fullName evidence="2">Formyl transferase-like protein</fullName>
    </submittedName>
</protein>
<sequence length="266" mass="30903">MKVVFLAGSHSRHLHLAQRLYQADLLGGLLIEERETFMPKPPNNIAEIDRQNFIRHFKERAEAENNFFGDIAEEEFKEVSTIKVSKEELNSNRVKEWIKDLSPEVVISYGVHVIEDDLLAEFPEYSWNIHGGLSPWYRGCITLFWPFYFLQPNWAGMTVHYLSSKLDGGEIVHHSVPELKYGDGIHDVACRAVIQVSEDLIKIIKMLKQNEKLPKEKQRSNGKLFLGRDWQPHHLRLIYNQFDNDIVDYYLDGKLVSSNPPLIKAF</sequence>
<feature type="domain" description="Formyl transferase N-terminal" evidence="1">
    <location>
        <begin position="75"/>
        <end position="191"/>
    </location>
</feature>
<accession>A0A4R8HR28</accession>
<name>A0A4R8HR28_9FIRM</name>
<evidence type="ECO:0000259" key="1">
    <source>
        <dbReference type="Pfam" id="PF00551"/>
    </source>
</evidence>
<dbReference type="EMBL" id="SOEG01000002">
    <property type="protein sequence ID" value="TDX58937.1"/>
    <property type="molecule type" value="Genomic_DNA"/>
</dbReference>
<reference evidence="2 3" key="1">
    <citation type="submission" date="2019-03" db="EMBL/GenBank/DDBJ databases">
        <title>Subsurface microbial communities from deep shales in Ohio and West Virginia, USA.</title>
        <authorList>
            <person name="Wrighton K."/>
        </authorList>
    </citation>
    <scope>NUCLEOTIDE SEQUENCE [LARGE SCALE GENOMIC DNA]</scope>
    <source>
        <strain evidence="2 3">MSL 6dP</strain>
    </source>
</reference>
<gene>
    <name evidence="2" type="ORF">C7959_10275</name>
</gene>
<dbReference type="Proteomes" id="UP000295832">
    <property type="component" value="Unassembled WGS sequence"/>
</dbReference>
<dbReference type="InterPro" id="IPR002376">
    <property type="entry name" value="Formyl_transf_N"/>
</dbReference>
<dbReference type="GO" id="GO:0016740">
    <property type="term" value="F:transferase activity"/>
    <property type="evidence" value="ECO:0007669"/>
    <property type="project" value="UniProtKB-KW"/>
</dbReference>
<dbReference type="AlphaFoldDB" id="A0A4R8HR28"/>
<dbReference type="Gene3D" id="3.40.50.170">
    <property type="entry name" value="Formyl transferase, N-terminal domain"/>
    <property type="match status" value="1"/>
</dbReference>
<dbReference type="RefSeq" id="WP_134114518.1">
    <property type="nucleotide sequence ID" value="NZ_SOEG01000002.1"/>
</dbReference>
<dbReference type="InterPro" id="IPR036477">
    <property type="entry name" value="Formyl_transf_N_sf"/>
</dbReference>